<reference evidence="2 3" key="1">
    <citation type="submission" date="2018-11" db="EMBL/GenBank/DDBJ databases">
        <authorList>
            <consortium name="Pathogen Informatics"/>
        </authorList>
    </citation>
    <scope>NUCLEOTIDE SEQUENCE [LARGE SCALE GENOMIC DNA]</scope>
</reference>
<evidence type="ECO:0000259" key="1">
    <source>
        <dbReference type="PROSITE" id="PS50146"/>
    </source>
</evidence>
<dbReference type="GO" id="GO:0005737">
    <property type="term" value="C:cytoplasm"/>
    <property type="evidence" value="ECO:0007669"/>
    <property type="project" value="TreeGrafter"/>
</dbReference>
<dbReference type="InterPro" id="IPR017438">
    <property type="entry name" value="ATP-NAD_kinase_N"/>
</dbReference>
<name>A0A3P6T6Y7_CYLGO</name>
<sequence length="124" mass="13399">KYNSDLEEASVGRVLVFVNPHSGSGKGKRTFRRLVAPKLKKNRIEYELIITTGPNHAKTVVRSRDDLCKFNGLIILSGDGLVFEVLNGLFERPDRATIIPSLPIGIVPSGSGNGLLSSLLASRG</sequence>
<dbReference type="GO" id="GO:0046512">
    <property type="term" value="P:sphingosine biosynthetic process"/>
    <property type="evidence" value="ECO:0007669"/>
    <property type="project" value="TreeGrafter"/>
</dbReference>
<dbReference type="Proteomes" id="UP000271889">
    <property type="component" value="Unassembled WGS sequence"/>
</dbReference>
<feature type="domain" description="DAGKc" evidence="1">
    <location>
        <begin position="9"/>
        <end position="124"/>
    </location>
</feature>
<dbReference type="PROSITE" id="PS50146">
    <property type="entry name" value="DAGK"/>
    <property type="match status" value="1"/>
</dbReference>
<dbReference type="SMART" id="SM00046">
    <property type="entry name" value="DAGKc"/>
    <property type="match status" value="1"/>
</dbReference>
<dbReference type="InterPro" id="IPR016064">
    <property type="entry name" value="NAD/diacylglycerol_kinase_sf"/>
</dbReference>
<dbReference type="GO" id="GO:0016020">
    <property type="term" value="C:membrane"/>
    <property type="evidence" value="ECO:0007669"/>
    <property type="project" value="TreeGrafter"/>
</dbReference>
<dbReference type="PANTHER" id="PTHR12358:SF112">
    <property type="entry name" value="LD11247P-RELATED"/>
    <property type="match status" value="1"/>
</dbReference>
<feature type="non-terminal residue" evidence="2">
    <location>
        <position position="1"/>
    </location>
</feature>
<dbReference type="PANTHER" id="PTHR12358">
    <property type="entry name" value="SPHINGOSINE KINASE"/>
    <property type="match status" value="1"/>
</dbReference>
<proteinExistence type="predicted"/>
<protein>
    <recommendedName>
        <fullName evidence="1">DAGKc domain-containing protein</fullName>
    </recommendedName>
</protein>
<evidence type="ECO:0000313" key="2">
    <source>
        <dbReference type="EMBL" id="VDK83812.1"/>
    </source>
</evidence>
<dbReference type="AlphaFoldDB" id="A0A3P6T6Y7"/>
<dbReference type="EMBL" id="UYRV01029612">
    <property type="protein sequence ID" value="VDK83812.1"/>
    <property type="molecule type" value="Genomic_DNA"/>
</dbReference>
<dbReference type="SUPFAM" id="SSF111331">
    <property type="entry name" value="NAD kinase/diacylglycerol kinase-like"/>
    <property type="match status" value="1"/>
</dbReference>
<dbReference type="InterPro" id="IPR001206">
    <property type="entry name" value="Diacylglycerol_kinase_cat_dom"/>
</dbReference>
<evidence type="ECO:0000313" key="3">
    <source>
        <dbReference type="Proteomes" id="UP000271889"/>
    </source>
</evidence>
<dbReference type="InterPro" id="IPR050187">
    <property type="entry name" value="Lipid_Phosphate_FormReg"/>
</dbReference>
<dbReference type="OrthoDB" id="3853857at2759"/>
<accession>A0A3P6T6Y7</accession>
<dbReference type="Pfam" id="PF00781">
    <property type="entry name" value="DAGK_cat"/>
    <property type="match status" value="1"/>
</dbReference>
<gene>
    <name evidence="2" type="ORF">CGOC_LOCUS8185</name>
</gene>
<dbReference type="GO" id="GO:0001727">
    <property type="term" value="F:lipid kinase activity"/>
    <property type="evidence" value="ECO:0007669"/>
    <property type="project" value="TreeGrafter"/>
</dbReference>
<keyword evidence="3" id="KW-1185">Reference proteome</keyword>
<dbReference type="Gene3D" id="3.40.50.10330">
    <property type="entry name" value="Probable inorganic polyphosphate/atp-NAD kinase, domain 1"/>
    <property type="match status" value="1"/>
</dbReference>
<organism evidence="2 3">
    <name type="scientific">Cylicostephanus goldi</name>
    <name type="common">Nematode worm</name>
    <dbReference type="NCBI Taxonomy" id="71465"/>
    <lineage>
        <taxon>Eukaryota</taxon>
        <taxon>Metazoa</taxon>
        <taxon>Ecdysozoa</taxon>
        <taxon>Nematoda</taxon>
        <taxon>Chromadorea</taxon>
        <taxon>Rhabditida</taxon>
        <taxon>Rhabditina</taxon>
        <taxon>Rhabditomorpha</taxon>
        <taxon>Strongyloidea</taxon>
        <taxon>Strongylidae</taxon>
        <taxon>Cylicostephanus</taxon>
    </lineage>
</organism>